<evidence type="ECO:0000313" key="2">
    <source>
        <dbReference type="EMBL" id="MET4580685.1"/>
    </source>
</evidence>
<gene>
    <name evidence="2" type="ORF">ABIE21_000175</name>
</gene>
<keyword evidence="3" id="KW-1185">Reference proteome</keyword>
<accession>A0ABV2QI11</accession>
<keyword evidence="1" id="KW-1133">Transmembrane helix</keyword>
<keyword evidence="1" id="KW-0812">Transmembrane</keyword>
<reference evidence="2 3" key="1">
    <citation type="submission" date="2024-06" db="EMBL/GenBank/DDBJ databases">
        <title>Sorghum-associated microbial communities from plants grown in Nebraska, USA.</title>
        <authorList>
            <person name="Schachtman D."/>
        </authorList>
    </citation>
    <scope>NUCLEOTIDE SEQUENCE [LARGE SCALE GENOMIC DNA]</scope>
    <source>
        <strain evidence="2 3">2857</strain>
    </source>
</reference>
<protein>
    <submittedName>
        <fullName evidence="2">Flp pilus assembly protein TadG</fullName>
    </submittedName>
</protein>
<proteinExistence type="predicted"/>
<sequence length="156" mass="16531">MRRRSRWISQTVHDERGSASLEFVTAGLVLLVPIVYLVIAMSAIQGAALAVEGASRQAARVFVESATPADAEASAERAVQFALADYGLDPNGVTVEISCSPRPSECLTRRGFVTVVVTSRAVLPLVPPVLDLDVPLSVPLSSTATQQVSRFWGAAP</sequence>
<evidence type="ECO:0000256" key="1">
    <source>
        <dbReference type="SAM" id="Phobius"/>
    </source>
</evidence>
<keyword evidence="1" id="KW-0472">Membrane</keyword>
<dbReference type="EMBL" id="JBEPSJ010000001">
    <property type="protein sequence ID" value="MET4580685.1"/>
    <property type="molecule type" value="Genomic_DNA"/>
</dbReference>
<feature type="transmembrane region" description="Helical" evidence="1">
    <location>
        <begin position="21"/>
        <end position="44"/>
    </location>
</feature>
<organism evidence="2 3">
    <name type="scientific">Conyzicola nivalis</name>
    <dbReference type="NCBI Taxonomy" id="1477021"/>
    <lineage>
        <taxon>Bacteria</taxon>
        <taxon>Bacillati</taxon>
        <taxon>Actinomycetota</taxon>
        <taxon>Actinomycetes</taxon>
        <taxon>Micrococcales</taxon>
        <taxon>Microbacteriaceae</taxon>
        <taxon>Conyzicola</taxon>
    </lineage>
</organism>
<name>A0ABV2QI11_9MICO</name>
<evidence type="ECO:0000313" key="3">
    <source>
        <dbReference type="Proteomes" id="UP001549257"/>
    </source>
</evidence>
<dbReference type="Proteomes" id="UP001549257">
    <property type="component" value="Unassembled WGS sequence"/>
</dbReference>
<comment type="caution">
    <text evidence="2">The sequence shown here is derived from an EMBL/GenBank/DDBJ whole genome shotgun (WGS) entry which is preliminary data.</text>
</comment>